<dbReference type="InterPro" id="IPR012902">
    <property type="entry name" value="N_methyl_site"/>
</dbReference>
<dbReference type="PANTHER" id="PTHR30093">
    <property type="entry name" value="GENERAL SECRETION PATHWAY PROTEIN G"/>
    <property type="match status" value="1"/>
</dbReference>
<dbReference type="GO" id="GO:0015627">
    <property type="term" value="C:type II protein secretion system complex"/>
    <property type="evidence" value="ECO:0007669"/>
    <property type="project" value="InterPro"/>
</dbReference>
<evidence type="ECO:0000313" key="13">
    <source>
        <dbReference type="Proteomes" id="UP000547058"/>
    </source>
</evidence>
<dbReference type="InterPro" id="IPR045584">
    <property type="entry name" value="Pilin-like"/>
</dbReference>
<evidence type="ECO:0000256" key="9">
    <source>
        <dbReference type="ARBA" id="ARBA00023136"/>
    </source>
</evidence>
<proteinExistence type="inferred from homology"/>
<dbReference type="PANTHER" id="PTHR30093:SF44">
    <property type="entry name" value="TYPE II SECRETION SYSTEM CORE PROTEIN G"/>
    <property type="match status" value="1"/>
</dbReference>
<evidence type="ECO:0000256" key="4">
    <source>
        <dbReference type="ARBA" id="ARBA00022475"/>
    </source>
</evidence>
<dbReference type="Gene3D" id="3.30.700.10">
    <property type="entry name" value="Glycoprotein, Type 4 Pilin"/>
    <property type="match status" value="1"/>
</dbReference>
<dbReference type="NCBIfam" id="TIGR01710">
    <property type="entry name" value="typeII_sec_gspG"/>
    <property type="match status" value="1"/>
</dbReference>
<dbReference type="PROSITE" id="PS00409">
    <property type="entry name" value="PROKAR_NTER_METHYL"/>
    <property type="match status" value="1"/>
</dbReference>
<comment type="caution">
    <text evidence="12">The sequence shown here is derived from an EMBL/GenBank/DDBJ whole genome shotgun (WGS) entry which is preliminary data.</text>
</comment>
<dbReference type="GO" id="GO:0015628">
    <property type="term" value="P:protein secretion by the type II secretion system"/>
    <property type="evidence" value="ECO:0007669"/>
    <property type="project" value="InterPro"/>
</dbReference>
<sequence length="145" mass="15617">MGRHVRIRRAGQQGFSLLEIMVVVVIIGILAALIVPRLMDRPDQARVVAARQDIAALMQALKLYRLDTGRYPSGEEGLQALMKPPAGASPMPVGAYLERLPDDPWGKPYQYKNPGTQGEIDVFSFGADGKSGGEGGAADIGSWQL</sequence>
<name>A0A7W3FJS8_9GAMM</name>
<dbReference type="Pfam" id="PF07963">
    <property type="entry name" value="N_methyl"/>
    <property type="match status" value="1"/>
</dbReference>
<keyword evidence="13" id="KW-1185">Reference proteome</keyword>
<dbReference type="SUPFAM" id="SSF54523">
    <property type="entry name" value="Pili subunits"/>
    <property type="match status" value="1"/>
</dbReference>
<keyword evidence="7 10" id="KW-0812">Transmembrane</keyword>
<feature type="domain" description="Type II secretion system protein GspG C-terminal" evidence="11">
    <location>
        <begin position="37"/>
        <end position="143"/>
    </location>
</feature>
<dbReference type="InterPro" id="IPR010054">
    <property type="entry name" value="Type2_sec_GspG"/>
</dbReference>
<dbReference type="Pfam" id="PF08334">
    <property type="entry name" value="T2SSG"/>
    <property type="match status" value="1"/>
</dbReference>
<evidence type="ECO:0000256" key="3">
    <source>
        <dbReference type="ARBA" id="ARBA00020042"/>
    </source>
</evidence>
<evidence type="ECO:0000256" key="8">
    <source>
        <dbReference type="ARBA" id="ARBA00022989"/>
    </source>
</evidence>
<organism evidence="12 13">
    <name type="scientific">Stenotrophomonas tumulicola</name>
    <dbReference type="NCBI Taxonomy" id="1685415"/>
    <lineage>
        <taxon>Bacteria</taxon>
        <taxon>Pseudomonadati</taxon>
        <taxon>Pseudomonadota</taxon>
        <taxon>Gammaproteobacteria</taxon>
        <taxon>Lysobacterales</taxon>
        <taxon>Lysobacteraceae</taxon>
        <taxon>Stenotrophomonas</taxon>
    </lineage>
</organism>
<feature type="transmembrane region" description="Helical" evidence="10">
    <location>
        <begin position="20"/>
        <end position="39"/>
    </location>
</feature>
<evidence type="ECO:0000256" key="2">
    <source>
        <dbReference type="ARBA" id="ARBA00009984"/>
    </source>
</evidence>
<protein>
    <recommendedName>
        <fullName evidence="3">Type II secretion system core protein G</fullName>
    </recommendedName>
</protein>
<evidence type="ECO:0000256" key="10">
    <source>
        <dbReference type="SAM" id="Phobius"/>
    </source>
</evidence>
<dbReference type="AlphaFoldDB" id="A0A7W3FJS8"/>
<accession>A0A7W3FJS8</accession>
<keyword evidence="5" id="KW-0488">Methylation</keyword>
<dbReference type="NCBIfam" id="TIGR02532">
    <property type="entry name" value="IV_pilin_GFxxxE"/>
    <property type="match status" value="1"/>
</dbReference>
<comment type="similarity">
    <text evidence="2">Belongs to the GSP G family.</text>
</comment>
<keyword evidence="8 10" id="KW-1133">Transmembrane helix</keyword>
<evidence type="ECO:0000256" key="1">
    <source>
        <dbReference type="ARBA" id="ARBA00004377"/>
    </source>
</evidence>
<gene>
    <name evidence="12" type="primary">gspG</name>
    <name evidence="12" type="ORF">H4O11_03580</name>
</gene>
<dbReference type="InterPro" id="IPR013545">
    <property type="entry name" value="T2SS_protein-GspG_C"/>
</dbReference>
<dbReference type="EMBL" id="JACGXS010000001">
    <property type="protein sequence ID" value="MBA8680882.1"/>
    <property type="molecule type" value="Genomic_DNA"/>
</dbReference>
<keyword evidence="4" id="KW-1003">Cell membrane</keyword>
<dbReference type="PRINTS" id="PR00813">
    <property type="entry name" value="BCTERIALGSPG"/>
</dbReference>
<dbReference type="GO" id="GO:0005886">
    <property type="term" value="C:plasma membrane"/>
    <property type="evidence" value="ECO:0007669"/>
    <property type="project" value="UniProtKB-SubCell"/>
</dbReference>
<dbReference type="InterPro" id="IPR000983">
    <property type="entry name" value="Bac_GSPG_pilin"/>
</dbReference>
<keyword evidence="6" id="KW-0997">Cell inner membrane</keyword>
<evidence type="ECO:0000256" key="5">
    <source>
        <dbReference type="ARBA" id="ARBA00022481"/>
    </source>
</evidence>
<evidence type="ECO:0000313" key="12">
    <source>
        <dbReference type="EMBL" id="MBA8680882.1"/>
    </source>
</evidence>
<evidence type="ECO:0000256" key="6">
    <source>
        <dbReference type="ARBA" id="ARBA00022519"/>
    </source>
</evidence>
<keyword evidence="9 10" id="KW-0472">Membrane</keyword>
<dbReference type="RefSeq" id="WP_182338034.1">
    <property type="nucleotide sequence ID" value="NZ_JACGXS010000001.1"/>
</dbReference>
<evidence type="ECO:0000256" key="7">
    <source>
        <dbReference type="ARBA" id="ARBA00022692"/>
    </source>
</evidence>
<dbReference type="Proteomes" id="UP000547058">
    <property type="component" value="Unassembled WGS sequence"/>
</dbReference>
<evidence type="ECO:0000259" key="11">
    <source>
        <dbReference type="Pfam" id="PF08334"/>
    </source>
</evidence>
<comment type="subcellular location">
    <subcellularLocation>
        <location evidence="1">Cell inner membrane</location>
        <topology evidence="1">Single-pass membrane protein</topology>
    </subcellularLocation>
</comment>
<reference evidence="12 13" key="1">
    <citation type="submission" date="2020-08" db="EMBL/GenBank/DDBJ databases">
        <title>Stenotrophomonas tumulicola JCM 30961.</title>
        <authorList>
            <person name="Deng Y."/>
        </authorList>
    </citation>
    <scope>NUCLEOTIDE SEQUENCE [LARGE SCALE GENOMIC DNA]</scope>
    <source>
        <strain evidence="12 13">JCM 30961</strain>
    </source>
</reference>